<dbReference type="Gene3D" id="3.40.630.30">
    <property type="match status" value="1"/>
</dbReference>
<dbReference type="InterPro" id="IPR000182">
    <property type="entry name" value="GNAT_dom"/>
</dbReference>
<dbReference type="KEGG" id="fls:GLV81_05620"/>
<dbReference type="GO" id="GO:0016747">
    <property type="term" value="F:acyltransferase activity, transferring groups other than amino-acyl groups"/>
    <property type="evidence" value="ECO:0007669"/>
    <property type="project" value="InterPro"/>
</dbReference>
<keyword evidence="1 4" id="KW-0808">Transferase</keyword>
<protein>
    <submittedName>
        <fullName evidence="4">GNAT family N-acetyltransferase</fullName>
    </submittedName>
</protein>
<dbReference type="EMBL" id="CP046566">
    <property type="protein sequence ID" value="QGW27641.1"/>
    <property type="molecule type" value="Genomic_DNA"/>
</dbReference>
<gene>
    <name evidence="4" type="ORF">GLV81_05620</name>
</gene>
<evidence type="ECO:0000259" key="3">
    <source>
        <dbReference type="PROSITE" id="PS51186"/>
    </source>
</evidence>
<evidence type="ECO:0000313" key="5">
    <source>
        <dbReference type="Proteomes" id="UP000426027"/>
    </source>
</evidence>
<keyword evidence="5" id="KW-1185">Reference proteome</keyword>
<sequence>MCADYSSVFVIISRIIQLMDVTQCWMRPATAADAAAVAGFAEMTFRDTYAAHNTAEDMELYCSQAYAPEVLAAEIHQDDVLYLLALVNDHIVGLLKLQWSQPPMPMPFDNPLQISRIYVHPEAKGKGIGRILMAAAKAHAAEHGHDYLWLGVWQQNEAAIAFYKKMGFAIIGTDTFVLGKDPQLDWLMGLPMPKH</sequence>
<keyword evidence="2" id="KW-0012">Acyltransferase</keyword>
<dbReference type="SUPFAM" id="SSF55729">
    <property type="entry name" value="Acyl-CoA N-acyltransferases (Nat)"/>
    <property type="match status" value="1"/>
</dbReference>
<dbReference type="CDD" id="cd04301">
    <property type="entry name" value="NAT_SF"/>
    <property type="match status" value="1"/>
</dbReference>
<dbReference type="PROSITE" id="PS51186">
    <property type="entry name" value="GNAT"/>
    <property type="match status" value="1"/>
</dbReference>
<dbReference type="AlphaFoldDB" id="A0A6I6GYN9"/>
<dbReference type="PANTHER" id="PTHR43877">
    <property type="entry name" value="AMINOALKYLPHOSPHONATE N-ACETYLTRANSFERASE-RELATED-RELATED"/>
    <property type="match status" value="1"/>
</dbReference>
<organism evidence="4 5">
    <name type="scientific">Phnomibacter ginsenosidimutans</name>
    <dbReference type="NCBI Taxonomy" id="2676868"/>
    <lineage>
        <taxon>Bacteria</taxon>
        <taxon>Pseudomonadati</taxon>
        <taxon>Bacteroidota</taxon>
        <taxon>Chitinophagia</taxon>
        <taxon>Chitinophagales</taxon>
        <taxon>Chitinophagaceae</taxon>
        <taxon>Phnomibacter</taxon>
    </lineage>
</organism>
<name>A0A6I6GYN9_9BACT</name>
<dbReference type="Pfam" id="PF00583">
    <property type="entry name" value="Acetyltransf_1"/>
    <property type="match status" value="1"/>
</dbReference>
<proteinExistence type="predicted"/>
<dbReference type="PANTHER" id="PTHR43877:SF2">
    <property type="entry name" value="AMINOALKYLPHOSPHONATE N-ACETYLTRANSFERASE-RELATED"/>
    <property type="match status" value="1"/>
</dbReference>
<evidence type="ECO:0000256" key="2">
    <source>
        <dbReference type="ARBA" id="ARBA00023315"/>
    </source>
</evidence>
<evidence type="ECO:0000256" key="1">
    <source>
        <dbReference type="ARBA" id="ARBA00022679"/>
    </source>
</evidence>
<dbReference type="Proteomes" id="UP000426027">
    <property type="component" value="Chromosome"/>
</dbReference>
<evidence type="ECO:0000313" key="4">
    <source>
        <dbReference type="EMBL" id="QGW27641.1"/>
    </source>
</evidence>
<feature type="domain" description="N-acetyltransferase" evidence="3">
    <location>
        <begin position="43"/>
        <end position="193"/>
    </location>
</feature>
<accession>A0A6I6GYN9</accession>
<dbReference type="InterPro" id="IPR050832">
    <property type="entry name" value="Bact_Acetyltransf"/>
</dbReference>
<reference evidence="4 5" key="1">
    <citation type="submission" date="2019-11" db="EMBL/GenBank/DDBJ databases">
        <authorList>
            <person name="Im W.T."/>
        </authorList>
    </citation>
    <scope>NUCLEOTIDE SEQUENCE [LARGE SCALE GENOMIC DNA]</scope>
    <source>
        <strain evidence="4 5">SB-02</strain>
    </source>
</reference>
<dbReference type="InterPro" id="IPR016181">
    <property type="entry name" value="Acyl_CoA_acyltransferase"/>
</dbReference>